<organism evidence="2 3">
    <name type="scientific">Phytophthora nicotianae P1976</name>
    <dbReference type="NCBI Taxonomy" id="1317066"/>
    <lineage>
        <taxon>Eukaryota</taxon>
        <taxon>Sar</taxon>
        <taxon>Stramenopiles</taxon>
        <taxon>Oomycota</taxon>
        <taxon>Peronosporomycetes</taxon>
        <taxon>Peronosporales</taxon>
        <taxon>Peronosporaceae</taxon>
        <taxon>Phytophthora</taxon>
    </lineage>
</organism>
<evidence type="ECO:0000313" key="2">
    <source>
        <dbReference type="EMBL" id="ETO66087.1"/>
    </source>
</evidence>
<evidence type="ECO:0000313" key="3">
    <source>
        <dbReference type="Proteomes" id="UP000028582"/>
    </source>
</evidence>
<dbReference type="AlphaFoldDB" id="A0A080ZHH6"/>
<evidence type="ECO:0008006" key="4">
    <source>
        <dbReference type="Google" id="ProtNLM"/>
    </source>
</evidence>
<dbReference type="Proteomes" id="UP000028582">
    <property type="component" value="Unassembled WGS sequence"/>
</dbReference>
<reference evidence="2 3" key="1">
    <citation type="submission" date="2013-11" db="EMBL/GenBank/DDBJ databases">
        <title>The Genome Sequence of Phytophthora parasitica P1976.</title>
        <authorList>
            <consortium name="The Broad Institute Genomics Platform"/>
            <person name="Russ C."/>
            <person name="Tyler B."/>
            <person name="Panabieres F."/>
            <person name="Shan W."/>
            <person name="Tripathy S."/>
            <person name="Grunwald N."/>
            <person name="Machado M."/>
            <person name="Johnson C.S."/>
            <person name="Walker B."/>
            <person name="Young S."/>
            <person name="Zeng Q."/>
            <person name="Gargeya S."/>
            <person name="Fitzgerald M."/>
            <person name="Haas B."/>
            <person name="Abouelleil A."/>
            <person name="Allen A.W."/>
            <person name="Alvarado L."/>
            <person name="Arachchi H.M."/>
            <person name="Berlin A.M."/>
            <person name="Chapman S.B."/>
            <person name="Gainer-Dewar J."/>
            <person name="Goldberg J."/>
            <person name="Griggs A."/>
            <person name="Gujja S."/>
            <person name="Hansen M."/>
            <person name="Howarth C."/>
            <person name="Imamovic A."/>
            <person name="Ireland A."/>
            <person name="Larimer J."/>
            <person name="McCowan C."/>
            <person name="Murphy C."/>
            <person name="Pearson M."/>
            <person name="Poon T.W."/>
            <person name="Priest M."/>
            <person name="Roberts A."/>
            <person name="Saif S."/>
            <person name="Shea T."/>
            <person name="Sisk P."/>
            <person name="Sykes S."/>
            <person name="Wortman J."/>
            <person name="Nusbaum C."/>
            <person name="Birren B."/>
        </authorList>
    </citation>
    <scope>NUCLEOTIDE SEQUENCE [LARGE SCALE GENOMIC DNA]</scope>
    <source>
        <strain evidence="2 3">P1976</strain>
    </source>
</reference>
<comment type="caution">
    <text evidence="2">The sequence shown here is derived from an EMBL/GenBank/DDBJ whole genome shotgun (WGS) entry which is preliminary data.</text>
</comment>
<gene>
    <name evidence="2" type="ORF">F444_16662</name>
</gene>
<protein>
    <recommendedName>
        <fullName evidence="4">RxLR effector protein</fullName>
    </recommendedName>
</protein>
<proteinExistence type="predicted"/>
<sequence length="108" mass="11395">MRSVFYVALVFAVLARSSTVAAFPHTDESQLLAVTSPDSATHTKRSLRAAGQEVVQSTGNGNGGIFKSTLTSINKVVHKPEIKLGGLIEKAKIAQAAKAFKNKATGKK</sequence>
<dbReference type="EMBL" id="ANJA01003099">
    <property type="protein sequence ID" value="ETO66087.1"/>
    <property type="molecule type" value="Genomic_DNA"/>
</dbReference>
<feature type="signal peptide" evidence="1">
    <location>
        <begin position="1"/>
        <end position="22"/>
    </location>
</feature>
<accession>A0A080ZHH6</accession>
<evidence type="ECO:0000256" key="1">
    <source>
        <dbReference type="SAM" id="SignalP"/>
    </source>
</evidence>
<feature type="chain" id="PRO_5001753286" description="RxLR effector protein" evidence="1">
    <location>
        <begin position="23"/>
        <end position="108"/>
    </location>
</feature>
<keyword evidence="1" id="KW-0732">Signal</keyword>
<name>A0A080ZHH6_PHYNI</name>